<keyword evidence="3" id="KW-1185">Reference proteome</keyword>
<name>A0A1D1UI67_RAMVA</name>
<dbReference type="AlphaFoldDB" id="A0A1D1UI67"/>
<organism evidence="2 3">
    <name type="scientific">Ramazzottius varieornatus</name>
    <name type="common">Water bear</name>
    <name type="synonym">Tardigrade</name>
    <dbReference type="NCBI Taxonomy" id="947166"/>
    <lineage>
        <taxon>Eukaryota</taxon>
        <taxon>Metazoa</taxon>
        <taxon>Ecdysozoa</taxon>
        <taxon>Tardigrada</taxon>
        <taxon>Eutardigrada</taxon>
        <taxon>Parachela</taxon>
        <taxon>Hypsibioidea</taxon>
        <taxon>Ramazzottiidae</taxon>
        <taxon>Ramazzottius</taxon>
    </lineage>
</organism>
<evidence type="ECO:0000313" key="3">
    <source>
        <dbReference type="Proteomes" id="UP000186922"/>
    </source>
</evidence>
<reference evidence="2 3" key="1">
    <citation type="journal article" date="2016" name="Nat. Commun.">
        <title>Extremotolerant tardigrade genome and improved radiotolerance of human cultured cells by tardigrade-unique protein.</title>
        <authorList>
            <person name="Hashimoto T."/>
            <person name="Horikawa D.D."/>
            <person name="Saito Y."/>
            <person name="Kuwahara H."/>
            <person name="Kozuka-Hata H."/>
            <person name="Shin-I T."/>
            <person name="Minakuchi Y."/>
            <person name="Ohishi K."/>
            <person name="Motoyama A."/>
            <person name="Aizu T."/>
            <person name="Enomoto A."/>
            <person name="Kondo K."/>
            <person name="Tanaka S."/>
            <person name="Hara Y."/>
            <person name="Koshikawa S."/>
            <person name="Sagara H."/>
            <person name="Miura T."/>
            <person name="Yokobori S."/>
            <person name="Miyagawa K."/>
            <person name="Suzuki Y."/>
            <person name="Kubo T."/>
            <person name="Oyama M."/>
            <person name="Kohara Y."/>
            <person name="Fujiyama A."/>
            <person name="Arakawa K."/>
            <person name="Katayama T."/>
            <person name="Toyoda A."/>
            <person name="Kunieda T."/>
        </authorList>
    </citation>
    <scope>NUCLEOTIDE SEQUENCE [LARGE SCALE GENOMIC DNA]</scope>
    <source>
        <strain evidence="2 3">YOKOZUNA-1</strain>
    </source>
</reference>
<feature type="region of interest" description="Disordered" evidence="1">
    <location>
        <begin position="43"/>
        <end position="78"/>
    </location>
</feature>
<protein>
    <submittedName>
        <fullName evidence="2">Uncharacterized protein</fullName>
    </submittedName>
</protein>
<evidence type="ECO:0000256" key="1">
    <source>
        <dbReference type="SAM" id="MobiDB-lite"/>
    </source>
</evidence>
<proteinExistence type="predicted"/>
<sequence>MYQIRSKGVTHQLPVDEFPIEELSNGGWEKLPKRSNRALCLGTAGNGIAKPPIPRLPPPPSLPRASPSPPPNLPSISQ</sequence>
<evidence type="ECO:0000313" key="2">
    <source>
        <dbReference type="EMBL" id="GAU89409.1"/>
    </source>
</evidence>
<dbReference type="Proteomes" id="UP000186922">
    <property type="component" value="Unassembled WGS sequence"/>
</dbReference>
<comment type="caution">
    <text evidence="2">The sequence shown here is derived from an EMBL/GenBank/DDBJ whole genome shotgun (WGS) entry which is preliminary data.</text>
</comment>
<accession>A0A1D1UI67</accession>
<gene>
    <name evidence="2" type="primary">RvY_01960-1</name>
    <name evidence="2" type="synonym">RvY_01960.1</name>
    <name evidence="2" type="ORF">RvY_01960</name>
</gene>
<feature type="compositionally biased region" description="Pro residues" evidence="1">
    <location>
        <begin position="51"/>
        <end position="78"/>
    </location>
</feature>
<dbReference type="EMBL" id="BDGG01000001">
    <property type="protein sequence ID" value="GAU89409.1"/>
    <property type="molecule type" value="Genomic_DNA"/>
</dbReference>